<reference evidence="1 2" key="2">
    <citation type="submission" date="2014-09" db="EMBL/GenBank/DDBJ databases">
        <authorList>
            <consortium name="NBRP consortium"/>
            <person name="Sawabe T."/>
            <person name="Meirelles P."/>
            <person name="Nakanishi M."/>
            <person name="Sayaka M."/>
            <person name="Hattori M."/>
            <person name="Ohkuma M."/>
        </authorList>
    </citation>
    <scope>NUCLEOTIDE SEQUENCE [LARGE SCALE GENOMIC DNA]</scope>
    <source>
        <strain evidence="1 2">JCM 19240</strain>
    </source>
</reference>
<dbReference type="AlphaFoldDB" id="A0A090TH56"/>
<name>A0A090TH56_9VIBR</name>
<gene>
    <name evidence="1" type="ORF">JCM19240_3781</name>
</gene>
<evidence type="ECO:0000313" key="2">
    <source>
        <dbReference type="Proteomes" id="UP000029224"/>
    </source>
</evidence>
<dbReference type="EMBL" id="BBMT01000025">
    <property type="protein sequence ID" value="GAL38044.1"/>
    <property type="molecule type" value="Genomic_DNA"/>
</dbReference>
<protein>
    <recommendedName>
        <fullName evidence="3">DUF2989 domain-containing protein</fullName>
    </recommendedName>
</protein>
<dbReference type="Pfam" id="PF11207">
    <property type="entry name" value="DUF2989"/>
    <property type="match status" value="1"/>
</dbReference>
<dbReference type="Proteomes" id="UP000029224">
    <property type="component" value="Unassembled WGS sequence"/>
</dbReference>
<keyword evidence="2" id="KW-1185">Reference proteome</keyword>
<sequence length="270" mass="30821">MNLPHFLLVLLSASLLTGCFETRKNTDQLCEQEPALNCAVMNTSDGQCRIPRTNLIWHRYDMLSAPTEANAVQDYYLLKEYRKCLELASQIQPIEQADLKARRFDALMFTINEQERVTQSLSTTTSPDTLYFLWSETGDHSARRRFLAMEGSPQLDTPQLQYALATYYISRDKTKTYQLLNRSLMLSEGVSSVNNDVIQALASVTQSLEQPEQSYLWAMVATKFDIPIASENELRLMFNLSDNTYKRLQKQADIVTKAIKNGDYTPSLAM</sequence>
<comment type="caution">
    <text evidence="1">The sequence shown here is derived from an EMBL/GenBank/DDBJ whole genome shotgun (WGS) entry which is preliminary data.</text>
</comment>
<evidence type="ECO:0008006" key="3">
    <source>
        <dbReference type="Google" id="ProtNLM"/>
    </source>
</evidence>
<accession>A0A090TH56</accession>
<proteinExistence type="predicted"/>
<evidence type="ECO:0000313" key="1">
    <source>
        <dbReference type="EMBL" id="GAL38044.1"/>
    </source>
</evidence>
<dbReference type="InterPro" id="IPR021372">
    <property type="entry name" value="DUF2989"/>
</dbReference>
<dbReference type="OrthoDB" id="5900133at2"/>
<organism evidence="1 2">
    <name type="scientific">Vibrio maritimus</name>
    <dbReference type="NCBI Taxonomy" id="990268"/>
    <lineage>
        <taxon>Bacteria</taxon>
        <taxon>Pseudomonadati</taxon>
        <taxon>Pseudomonadota</taxon>
        <taxon>Gammaproteobacteria</taxon>
        <taxon>Vibrionales</taxon>
        <taxon>Vibrionaceae</taxon>
        <taxon>Vibrio</taxon>
    </lineage>
</organism>
<reference evidence="1 2" key="1">
    <citation type="submission" date="2014-09" db="EMBL/GenBank/DDBJ databases">
        <title>Vibrio maritimus JCM 19240. (C210) whole genome shotgun sequence.</title>
        <authorList>
            <person name="Sawabe T."/>
            <person name="Meirelles P."/>
            <person name="Nakanishi M."/>
            <person name="Sayaka M."/>
            <person name="Hattori M."/>
            <person name="Ohkuma M."/>
        </authorList>
    </citation>
    <scope>NUCLEOTIDE SEQUENCE [LARGE SCALE GENOMIC DNA]</scope>
    <source>
        <strain evidence="1 2">JCM 19240</strain>
    </source>
</reference>